<comment type="caution">
    <text evidence="4">The sequence shown here is derived from an EMBL/GenBank/DDBJ whole genome shotgun (WGS) entry which is preliminary data.</text>
</comment>
<reference evidence="4" key="1">
    <citation type="submission" date="2020-07" db="EMBL/GenBank/DDBJ databases">
        <authorList>
            <person name="Nieuwenhuis M."/>
            <person name="Van De Peppel L.J.J."/>
        </authorList>
    </citation>
    <scope>NUCLEOTIDE SEQUENCE</scope>
    <source>
        <strain evidence="4">AP01</strain>
        <tissue evidence="4">Mycelium</tissue>
    </source>
</reference>
<gene>
    <name evidence="4" type="ORF">DXG03_001863</name>
</gene>
<dbReference type="SMART" id="SM00212">
    <property type="entry name" value="UBCc"/>
    <property type="match status" value="1"/>
</dbReference>
<sequence>MPPRLSSAMTLKRIHREVADLKKEDLGAIVLHPSDDNLYLWKGSIPGPEGSVYEGGEFDFEVNLDADYPFSAPRIAFKTSIATQYVRHRKLHDKTAQEWTQLYARPKPPPEALHRASAKAKGKQKAQDASSNSGATTFATTIPSEPITIEDSDDEEARASAQLRPATRAGKRKRDGERVEVNLVDDGEEVEVTDGVTSSKKRAMGTGREPRSSRSEGGSARQAPVRQLGDVIVIEDD</sequence>
<dbReference type="PROSITE" id="PS50127">
    <property type="entry name" value="UBC_2"/>
    <property type="match status" value="1"/>
</dbReference>
<dbReference type="InterPro" id="IPR000608">
    <property type="entry name" value="UBC"/>
</dbReference>
<keyword evidence="1" id="KW-0833">Ubl conjugation pathway</keyword>
<keyword evidence="5" id="KW-1185">Reference proteome</keyword>
<dbReference type="OrthoDB" id="7851174at2759"/>
<dbReference type="InterPro" id="IPR050113">
    <property type="entry name" value="Ub_conjugating_enzyme"/>
</dbReference>
<dbReference type="CDD" id="cd00195">
    <property type="entry name" value="UBCc_UEV"/>
    <property type="match status" value="1"/>
</dbReference>
<organism evidence="4 5">
    <name type="scientific">Asterophora parasitica</name>
    <dbReference type="NCBI Taxonomy" id="117018"/>
    <lineage>
        <taxon>Eukaryota</taxon>
        <taxon>Fungi</taxon>
        <taxon>Dikarya</taxon>
        <taxon>Basidiomycota</taxon>
        <taxon>Agaricomycotina</taxon>
        <taxon>Agaricomycetes</taxon>
        <taxon>Agaricomycetidae</taxon>
        <taxon>Agaricales</taxon>
        <taxon>Tricholomatineae</taxon>
        <taxon>Lyophyllaceae</taxon>
        <taxon>Asterophora</taxon>
    </lineage>
</organism>
<dbReference type="PANTHER" id="PTHR24067">
    <property type="entry name" value="UBIQUITIN-CONJUGATING ENZYME E2"/>
    <property type="match status" value="1"/>
</dbReference>
<proteinExistence type="predicted"/>
<evidence type="ECO:0000256" key="1">
    <source>
        <dbReference type="ARBA" id="ARBA00022786"/>
    </source>
</evidence>
<dbReference type="SUPFAM" id="SSF54495">
    <property type="entry name" value="UBC-like"/>
    <property type="match status" value="1"/>
</dbReference>
<dbReference type="Pfam" id="PF00179">
    <property type="entry name" value="UQ_con"/>
    <property type="match status" value="1"/>
</dbReference>
<dbReference type="Proteomes" id="UP000775547">
    <property type="component" value="Unassembled WGS sequence"/>
</dbReference>
<evidence type="ECO:0000313" key="4">
    <source>
        <dbReference type="EMBL" id="KAG5642945.1"/>
    </source>
</evidence>
<dbReference type="Gene3D" id="3.10.110.10">
    <property type="entry name" value="Ubiquitin Conjugating Enzyme"/>
    <property type="match status" value="1"/>
</dbReference>
<feature type="compositionally biased region" description="Acidic residues" evidence="2">
    <location>
        <begin position="183"/>
        <end position="192"/>
    </location>
</feature>
<dbReference type="EMBL" id="JABCKV010000145">
    <property type="protein sequence ID" value="KAG5642945.1"/>
    <property type="molecule type" value="Genomic_DNA"/>
</dbReference>
<name>A0A9P7KBI5_9AGAR</name>
<feature type="compositionally biased region" description="Polar residues" evidence="2">
    <location>
        <begin position="132"/>
        <end position="143"/>
    </location>
</feature>
<reference evidence="4" key="2">
    <citation type="submission" date="2021-10" db="EMBL/GenBank/DDBJ databases">
        <title>Phylogenomics reveals ancestral predisposition of the termite-cultivated fungus Termitomyces towards a domesticated lifestyle.</title>
        <authorList>
            <person name="Auxier B."/>
            <person name="Grum-Grzhimaylo A."/>
            <person name="Cardenas M.E."/>
            <person name="Lodge J.D."/>
            <person name="Laessoe T."/>
            <person name="Pedersen O."/>
            <person name="Smith M.E."/>
            <person name="Kuyper T.W."/>
            <person name="Franco-Molano E.A."/>
            <person name="Baroni T.J."/>
            <person name="Aanen D.K."/>
        </authorList>
    </citation>
    <scope>NUCLEOTIDE SEQUENCE</scope>
    <source>
        <strain evidence="4">AP01</strain>
        <tissue evidence="4">Mycelium</tissue>
    </source>
</reference>
<evidence type="ECO:0000259" key="3">
    <source>
        <dbReference type="PROSITE" id="PS50127"/>
    </source>
</evidence>
<evidence type="ECO:0000313" key="5">
    <source>
        <dbReference type="Proteomes" id="UP000775547"/>
    </source>
</evidence>
<feature type="region of interest" description="Disordered" evidence="2">
    <location>
        <begin position="103"/>
        <end position="237"/>
    </location>
</feature>
<evidence type="ECO:0000256" key="2">
    <source>
        <dbReference type="SAM" id="MobiDB-lite"/>
    </source>
</evidence>
<dbReference type="InterPro" id="IPR016135">
    <property type="entry name" value="UBQ-conjugating_enzyme/RWD"/>
</dbReference>
<feature type="domain" description="UBC core" evidence="3">
    <location>
        <begin position="9"/>
        <end position="81"/>
    </location>
</feature>
<dbReference type="AlphaFoldDB" id="A0A9P7KBI5"/>
<accession>A0A9P7KBI5</accession>
<protein>
    <recommendedName>
        <fullName evidence="3">UBC core domain-containing protein</fullName>
    </recommendedName>
</protein>